<dbReference type="InterPro" id="IPR021109">
    <property type="entry name" value="Peptidase_aspartic_dom_sf"/>
</dbReference>
<accession>A0A177CQ62</accession>
<dbReference type="InterPro" id="IPR033121">
    <property type="entry name" value="PEPTIDASE_A1"/>
</dbReference>
<keyword evidence="5" id="KW-1185">Reference proteome</keyword>
<dbReference type="GO" id="GO:0000324">
    <property type="term" value="C:fungal-type vacuole"/>
    <property type="evidence" value="ECO:0007669"/>
    <property type="project" value="TreeGrafter"/>
</dbReference>
<organism evidence="4 5">
    <name type="scientific">Paraphaeosphaeria sporulosa</name>
    <dbReference type="NCBI Taxonomy" id="1460663"/>
    <lineage>
        <taxon>Eukaryota</taxon>
        <taxon>Fungi</taxon>
        <taxon>Dikarya</taxon>
        <taxon>Ascomycota</taxon>
        <taxon>Pezizomycotina</taxon>
        <taxon>Dothideomycetes</taxon>
        <taxon>Pleosporomycetidae</taxon>
        <taxon>Pleosporales</taxon>
        <taxon>Massarineae</taxon>
        <taxon>Didymosphaeriaceae</taxon>
        <taxon>Paraphaeosphaeria</taxon>
    </lineage>
</organism>
<dbReference type="PANTHER" id="PTHR47966">
    <property type="entry name" value="BETA-SITE APP-CLEAVING ENZYME, ISOFORM A-RELATED"/>
    <property type="match status" value="1"/>
</dbReference>
<evidence type="ECO:0000313" key="5">
    <source>
        <dbReference type="Proteomes" id="UP000077069"/>
    </source>
</evidence>
<keyword evidence="2" id="KW-0812">Transmembrane</keyword>
<reference evidence="4 5" key="1">
    <citation type="submission" date="2016-05" db="EMBL/GenBank/DDBJ databases">
        <title>Comparative analysis of secretome profiles of manganese(II)-oxidizing ascomycete fungi.</title>
        <authorList>
            <consortium name="DOE Joint Genome Institute"/>
            <person name="Zeiner C.A."/>
            <person name="Purvine S.O."/>
            <person name="Zink E.M."/>
            <person name="Wu S."/>
            <person name="Pasa-Tolic L."/>
            <person name="Chaput D.L."/>
            <person name="Haridas S."/>
            <person name="Grigoriev I.V."/>
            <person name="Santelli C.M."/>
            <person name="Hansel C.M."/>
        </authorList>
    </citation>
    <scope>NUCLEOTIDE SEQUENCE [LARGE SCALE GENOMIC DNA]</scope>
    <source>
        <strain evidence="4 5">AP3s5-JAC2a</strain>
    </source>
</reference>
<dbReference type="InParanoid" id="A0A177CQ62"/>
<dbReference type="GO" id="GO:0004190">
    <property type="term" value="F:aspartic-type endopeptidase activity"/>
    <property type="evidence" value="ECO:0007669"/>
    <property type="project" value="InterPro"/>
</dbReference>
<dbReference type="SUPFAM" id="SSF50630">
    <property type="entry name" value="Acid proteases"/>
    <property type="match status" value="1"/>
</dbReference>
<dbReference type="Proteomes" id="UP000077069">
    <property type="component" value="Unassembled WGS sequence"/>
</dbReference>
<proteinExistence type="inferred from homology"/>
<keyword evidence="2" id="KW-1133">Transmembrane helix</keyword>
<dbReference type="GeneID" id="28759845"/>
<keyword evidence="4" id="KW-0645">Protease</keyword>
<dbReference type="Gene3D" id="2.40.70.10">
    <property type="entry name" value="Acid Proteases"/>
    <property type="match status" value="2"/>
</dbReference>
<dbReference type="PANTHER" id="PTHR47966:SF51">
    <property type="entry name" value="BETA-SITE APP-CLEAVING ENZYME, ISOFORM A-RELATED"/>
    <property type="match status" value="1"/>
</dbReference>
<keyword evidence="4" id="KW-0378">Hydrolase</keyword>
<name>A0A177CQ62_9PLEO</name>
<comment type="similarity">
    <text evidence="1">Belongs to the peptidase A1 family.</text>
</comment>
<dbReference type="GO" id="GO:0006508">
    <property type="term" value="P:proteolysis"/>
    <property type="evidence" value="ECO:0007669"/>
    <property type="project" value="UniProtKB-KW"/>
</dbReference>
<dbReference type="STRING" id="1460663.A0A177CQ62"/>
<protein>
    <submittedName>
        <fullName evidence="4">Acid protease</fullName>
    </submittedName>
</protein>
<dbReference type="EMBL" id="KV441550">
    <property type="protein sequence ID" value="OAG09082.1"/>
    <property type="molecule type" value="Genomic_DNA"/>
</dbReference>
<dbReference type="AlphaFoldDB" id="A0A177CQ62"/>
<evidence type="ECO:0000313" key="4">
    <source>
        <dbReference type="EMBL" id="OAG09082.1"/>
    </source>
</evidence>
<gene>
    <name evidence="4" type="ORF">CC84DRAFT_1142289</name>
</gene>
<feature type="transmembrane region" description="Helical" evidence="2">
    <location>
        <begin position="412"/>
        <end position="434"/>
    </location>
</feature>
<evidence type="ECO:0000259" key="3">
    <source>
        <dbReference type="PROSITE" id="PS51767"/>
    </source>
</evidence>
<dbReference type="OrthoDB" id="4074350at2759"/>
<evidence type="ECO:0000256" key="1">
    <source>
        <dbReference type="ARBA" id="ARBA00007447"/>
    </source>
</evidence>
<feature type="domain" description="Peptidase A1" evidence="3">
    <location>
        <begin position="23"/>
        <end position="374"/>
    </location>
</feature>
<dbReference type="Pfam" id="PF00026">
    <property type="entry name" value="Asp"/>
    <property type="match status" value="1"/>
</dbReference>
<dbReference type="PROSITE" id="PS51767">
    <property type="entry name" value="PEPTIDASE_A1"/>
    <property type="match status" value="1"/>
</dbReference>
<keyword evidence="2" id="KW-0472">Membrane</keyword>
<sequence length="534" mass="58720">MSSPQPLVFSPSGSWDGNNGNWSTVVVRIGTPEQDFRVLPAPITGEILVPDSEACQMSKGDLPNCGALRGVVNASHSAGFSFNASETWDPLGKFMTNIHCELGYASGATFGTDNVGLMVQNSGGPTLQDQVVGLLGKSPFFTGFFGLSPKAANFTNYNDPHPSYITTLKNTRRIPSLSYGYTAGAFYTPGHAFASLTLGGYDESRFEPNLNITFPFHGDDERPTSIYLQQIMAENTPNGTVSILRDKIFVNLDFTLPFLWLPTDACDRIASLFKLRYDTVHNLYLAEDNVNAELMEKNAQFTFDLGDSVHPAERVSIVIPYSAFNHGLSWPIYNSTTKYFPMRRTNGTHYTLGRAFMQEAYIIVDYERDSFSVHQASQSISQEQKLVAISAKDQQEIAQSQRERKTLSSASIGGITTACILGTAAFLALAILLFRRRSRSHGTSRMSIDGTYTQNEHEGHGGLDRQLMSTEVVEIQGPVAQMLQARHNAELQETARELPGSGITLNHCGTVFKNEETDGRFELSADREPRGGGR</sequence>
<dbReference type="RefSeq" id="XP_018039447.1">
    <property type="nucleotide sequence ID" value="XM_018176359.1"/>
</dbReference>
<dbReference type="InterPro" id="IPR001461">
    <property type="entry name" value="Aspartic_peptidase_A1"/>
</dbReference>
<evidence type="ECO:0000256" key="2">
    <source>
        <dbReference type="SAM" id="Phobius"/>
    </source>
</evidence>